<evidence type="ECO:0000313" key="6">
    <source>
        <dbReference type="Proteomes" id="UP000838160"/>
    </source>
</evidence>
<dbReference type="PANTHER" id="PTHR44591:SF24">
    <property type="entry name" value="PROTEIN-GLUTAMATE METHYLESTERASE_PROTEIN-GLUTAMINE GLUTAMINASE 1"/>
    <property type="match status" value="1"/>
</dbReference>
<dbReference type="SUPFAM" id="SSF52172">
    <property type="entry name" value="CheY-like"/>
    <property type="match status" value="1"/>
</dbReference>
<dbReference type="EC" id="3.5.1.44" evidence="5"/>
<reference evidence="5" key="1">
    <citation type="submission" date="2021-12" db="EMBL/GenBank/DDBJ databases">
        <authorList>
            <person name="Rodrigo-Torres L."/>
            <person name="Arahal R. D."/>
            <person name="Lucena T."/>
        </authorList>
    </citation>
    <scope>NUCLEOTIDE SEQUENCE</scope>
    <source>
        <strain evidence="5">CECT 8226</strain>
    </source>
</reference>
<dbReference type="InterPro" id="IPR001789">
    <property type="entry name" value="Sig_transdc_resp-reg_receiver"/>
</dbReference>
<sequence>MQILICDDSKVARRSMARCISESFSGEILFAEHGIEALSVLESTSIDILFLDLTMPEMDGFEVLAEVKKRGIKTQIVVVSGDIQAIAQQRCYDLGAYAFVEKPLKQEVAKPLFHDLGIPYYLEDEAPKEMPTAGTLFERFQEVSNVALGVGAATIAEQLKEFIVLPVPQVGDLSFGELTMMILDTVSRPDSCAVAQRFVGGGLHGEALVCIEGNAIQQVGERLGYAPGAISNDEVVVNLVNVLVSSFLVSLSEQIGLDFSLREPLRIENFNPNDSMLSENEHIFTVEYTYNAESIDLDCSVLFMFDQTSVAIIEGQLEMLQ</sequence>
<dbReference type="Proteomes" id="UP000838160">
    <property type="component" value="Unassembled WGS sequence"/>
</dbReference>
<dbReference type="GO" id="GO:0050568">
    <property type="term" value="F:protein-glutamine glutaminase activity"/>
    <property type="evidence" value="ECO:0007669"/>
    <property type="project" value="UniProtKB-EC"/>
</dbReference>
<comment type="caution">
    <text evidence="5">The sequence shown here is derived from an EMBL/GenBank/DDBJ whole genome shotgun (WGS) entry which is preliminary data.</text>
</comment>
<keyword evidence="6" id="KW-1185">Reference proteome</keyword>
<organism evidence="5 6">
    <name type="scientific">Vibrio hippocampi</name>
    <dbReference type="NCBI Taxonomy" id="654686"/>
    <lineage>
        <taxon>Bacteria</taxon>
        <taxon>Pseudomonadati</taxon>
        <taxon>Pseudomonadota</taxon>
        <taxon>Gammaproteobacteria</taxon>
        <taxon>Vibrionales</taxon>
        <taxon>Vibrionaceae</taxon>
        <taxon>Vibrio</taxon>
    </lineage>
</organism>
<dbReference type="InterPro" id="IPR028976">
    <property type="entry name" value="CheC-like_sf"/>
</dbReference>
<dbReference type="EMBL" id="CAKLCM010000002">
    <property type="protein sequence ID" value="CAH0526144.1"/>
    <property type="molecule type" value="Genomic_DNA"/>
</dbReference>
<dbReference type="InterPro" id="IPR050595">
    <property type="entry name" value="Bact_response_regulator"/>
</dbReference>
<dbReference type="SUPFAM" id="SSF103039">
    <property type="entry name" value="CheC-like"/>
    <property type="match status" value="1"/>
</dbReference>
<evidence type="ECO:0000259" key="4">
    <source>
        <dbReference type="PROSITE" id="PS50110"/>
    </source>
</evidence>
<gene>
    <name evidence="5" type="primary">cheB_1</name>
    <name evidence="5" type="ORF">VHP8226_01618</name>
</gene>
<dbReference type="CDD" id="cd17593">
    <property type="entry name" value="REC_CheC-like"/>
    <property type="match status" value="1"/>
</dbReference>
<dbReference type="PANTHER" id="PTHR44591">
    <property type="entry name" value="STRESS RESPONSE REGULATOR PROTEIN 1"/>
    <property type="match status" value="1"/>
</dbReference>
<protein>
    <submittedName>
        <fullName evidence="5">Protein-glutamate methylesterase/protein-glutamine glutaminase</fullName>
        <ecNumber evidence="5">3.5.1.44</ecNumber>
    </submittedName>
</protein>
<dbReference type="Pfam" id="PF00072">
    <property type="entry name" value="Response_reg"/>
    <property type="match status" value="1"/>
</dbReference>
<feature type="modified residue" description="4-aspartylphosphate" evidence="3">
    <location>
        <position position="52"/>
    </location>
</feature>
<accession>A0ABN8DL93</accession>
<dbReference type="InterPro" id="IPR011006">
    <property type="entry name" value="CheY-like_superfamily"/>
</dbReference>
<dbReference type="SMART" id="SM00448">
    <property type="entry name" value="REC"/>
    <property type="match status" value="1"/>
</dbReference>
<dbReference type="RefSeq" id="WP_237484558.1">
    <property type="nucleotide sequence ID" value="NZ_CAKLCM010000002.1"/>
</dbReference>
<proteinExistence type="predicted"/>
<dbReference type="PROSITE" id="PS50110">
    <property type="entry name" value="RESPONSE_REGULATORY"/>
    <property type="match status" value="1"/>
</dbReference>
<evidence type="ECO:0000313" key="5">
    <source>
        <dbReference type="EMBL" id="CAH0526144.1"/>
    </source>
</evidence>
<evidence type="ECO:0000256" key="3">
    <source>
        <dbReference type="PROSITE-ProRule" id="PRU00169"/>
    </source>
</evidence>
<name>A0ABN8DL93_9VIBR</name>
<feature type="domain" description="Response regulatory" evidence="4">
    <location>
        <begin position="2"/>
        <end position="117"/>
    </location>
</feature>
<evidence type="ECO:0000256" key="2">
    <source>
        <dbReference type="ARBA" id="ARBA00022553"/>
    </source>
</evidence>
<keyword evidence="2 3" id="KW-0597">Phosphoprotein</keyword>
<dbReference type="Gene3D" id="3.40.50.2300">
    <property type="match status" value="1"/>
</dbReference>
<evidence type="ECO:0000256" key="1">
    <source>
        <dbReference type="ARBA" id="ARBA00022500"/>
    </source>
</evidence>
<dbReference type="Gene3D" id="3.40.1550.10">
    <property type="entry name" value="CheC-like"/>
    <property type="match status" value="1"/>
</dbReference>
<keyword evidence="1" id="KW-0145">Chemotaxis</keyword>
<keyword evidence="5" id="KW-0378">Hydrolase</keyword>